<dbReference type="UniPathway" id="UPA00085"/>
<dbReference type="OrthoDB" id="9777124at2"/>
<keyword evidence="5 10" id="KW-1133">Transmembrane helix</keyword>
<evidence type="ECO:0000256" key="8">
    <source>
        <dbReference type="ARBA" id="ARBA00023209"/>
    </source>
</evidence>
<keyword evidence="12" id="KW-1185">Reference proteome</keyword>
<dbReference type="PANTHER" id="PTHR30309:SF0">
    <property type="entry name" value="GLYCEROL-3-PHOSPHATE ACYLTRANSFERASE-RELATED"/>
    <property type="match status" value="1"/>
</dbReference>
<keyword evidence="1 10" id="KW-1003">Cell membrane</keyword>
<feature type="transmembrane region" description="Helical" evidence="10">
    <location>
        <begin position="118"/>
        <end position="139"/>
    </location>
</feature>
<reference evidence="12" key="1">
    <citation type="submission" date="2017-10" db="EMBL/GenBank/DDBJ databases">
        <title>Campylobacter species from seals.</title>
        <authorList>
            <person name="Gilbert M.J."/>
            <person name="Zomer A.L."/>
            <person name="Timmerman A.J."/>
            <person name="Duim B."/>
            <person name="Wagenaar J.A."/>
        </authorList>
    </citation>
    <scope>NUCLEOTIDE SEQUENCE [LARGE SCALE GENOMIC DNA]</scope>
    <source>
        <strain evidence="12">17S00004-5</strain>
    </source>
</reference>
<dbReference type="NCBIfam" id="TIGR00023">
    <property type="entry name" value="glycerol-3-phosphate 1-O-acyltransferase PlsY"/>
    <property type="match status" value="1"/>
</dbReference>
<dbReference type="PANTHER" id="PTHR30309">
    <property type="entry name" value="INNER MEMBRANE PROTEIN YGIH"/>
    <property type="match status" value="1"/>
</dbReference>
<proteinExistence type="inferred from homology"/>
<dbReference type="Pfam" id="PF02660">
    <property type="entry name" value="G3P_acyltransf"/>
    <property type="match status" value="1"/>
</dbReference>
<comment type="caution">
    <text evidence="11">The sequence shown here is derived from an EMBL/GenBank/DDBJ whole genome shotgun (WGS) entry which is preliminary data.</text>
</comment>
<evidence type="ECO:0000313" key="11">
    <source>
        <dbReference type="EMBL" id="PSM52248.1"/>
    </source>
</evidence>
<accession>A0A2P8R180</accession>
<evidence type="ECO:0000256" key="5">
    <source>
        <dbReference type="ARBA" id="ARBA00022989"/>
    </source>
</evidence>
<keyword evidence="2 10" id="KW-0444">Lipid biosynthesis</keyword>
<comment type="pathway">
    <text evidence="10">Lipid metabolism; phospholipid metabolism.</text>
</comment>
<evidence type="ECO:0000256" key="2">
    <source>
        <dbReference type="ARBA" id="ARBA00022516"/>
    </source>
</evidence>
<evidence type="ECO:0000256" key="10">
    <source>
        <dbReference type="HAMAP-Rule" id="MF_01043"/>
    </source>
</evidence>
<evidence type="ECO:0000256" key="9">
    <source>
        <dbReference type="ARBA" id="ARBA00023264"/>
    </source>
</evidence>
<protein>
    <recommendedName>
        <fullName evidence="10">Glycerol-3-phosphate acyltransferase</fullName>
    </recommendedName>
    <alternativeName>
        <fullName evidence="10">Acyl-PO4 G3P acyltransferase</fullName>
    </alternativeName>
    <alternativeName>
        <fullName evidence="10">Acyl-phosphate--glycerol-3-phosphate acyltransferase</fullName>
    </alternativeName>
    <alternativeName>
        <fullName evidence="10">G3P acyltransferase</fullName>
        <shortName evidence="10">GPAT</shortName>
        <ecNumber evidence="10">2.3.1.275</ecNumber>
    </alternativeName>
    <alternativeName>
        <fullName evidence="10">Lysophosphatidic acid synthase</fullName>
        <shortName evidence="10">LPA synthase</shortName>
    </alternativeName>
</protein>
<keyword evidence="11" id="KW-0012">Acyltransferase</keyword>
<dbReference type="Proteomes" id="UP000240535">
    <property type="component" value="Unassembled WGS sequence"/>
</dbReference>
<dbReference type="EMBL" id="PDHH01000003">
    <property type="protein sequence ID" value="PSM52248.1"/>
    <property type="molecule type" value="Genomic_DNA"/>
</dbReference>
<keyword evidence="6 10" id="KW-0443">Lipid metabolism</keyword>
<dbReference type="RefSeq" id="WP_106870924.1">
    <property type="nucleotide sequence ID" value="NZ_CP053841.1"/>
</dbReference>
<sequence length="204" mass="22408">MNANIIMYIIAYLLGSIPFGLLIAKYFGNVDLLHSGSGSIGATNVLRVLKEKDPKKAKIFGLITILCDALKGLLPIIIASFMGFDINVLWTMAVLAIIGHCFSIFLKFEGGKGVATSFGVFLFFLPIEALIGIVVWLLVGKFLKISSIASLSGIFSFVLLSFILHFDMVGINTHAPIFFIAFIIVYKHIPNIVRLIQRKEDKVA</sequence>
<dbReference type="SMART" id="SM01207">
    <property type="entry name" value="G3P_acyltransf"/>
    <property type="match status" value="1"/>
</dbReference>
<dbReference type="InterPro" id="IPR003811">
    <property type="entry name" value="G3P_acylTferase_PlsY"/>
</dbReference>
<dbReference type="EC" id="2.3.1.275" evidence="10"/>
<keyword evidence="7 10" id="KW-0472">Membrane</keyword>
<keyword evidence="9 10" id="KW-1208">Phospholipid metabolism</keyword>
<evidence type="ECO:0000256" key="3">
    <source>
        <dbReference type="ARBA" id="ARBA00022679"/>
    </source>
</evidence>
<organism evidence="11 12">
    <name type="scientific">Campylobacter blaseri</name>
    <dbReference type="NCBI Taxonomy" id="2042961"/>
    <lineage>
        <taxon>Bacteria</taxon>
        <taxon>Pseudomonadati</taxon>
        <taxon>Campylobacterota</taxon>
        <taxon>Epsilonproteobacteria</taxon>
        <taxon>Campylobacterales</taxon>
        <taxon>Campylobacteraceae</taxon>
        <taxon>Campylobacter</taxon>
    </lineage>
</organism>
<feature type="transmembrane region" description="Helical" evidence="10">
    <location>
        <begin position="59"/>
        <end position="82"/>
    </location>
</feature>
<feature type="transmembrane region" description="Helical" evidence="10">
    <location>
        <begin position="88"/>
        <end position="106"/>
    </location>
</feature>
<comment type="catalytic activity">
    <reaction evidence="10">
        <text>an acyl phosphate + sn-glycerol 3-phosphate = a 1-acyl-sn-glycero-3-phosphate + phosphate</text>
        <dbReference type="Rhea" id="RHEA:34075"/>
        <dbReference type="ChEBI" id="CHEBI:43474"/>
        <dbReference type="ChEBI" id="CHEBI:57597"/>
        <dbReference type="ChEBI" id="CHEBI:57970"/>
        <dbReference type="ChEBI" id="CHEBI:59918"/>
        <dbReference type="EC" id="2.3.1.275"/>
    </reaction>
</comment>
<keyword evidence="8 10" id="KW-0594">Phospholipid biosynthesis</keyword>
<comment type="function">
    <text evidence="10">Catalyzes the transfer of an acyl group from acyl-phosphate (acyl-PO(4)) to glycerol-3-phosphate (G3P) to form lysophosphatidic acid (LPA). This enzyme utilizes acyl-phosphate as fatty acyl donor, but not acyl-CoA or acyl-ACP.</text>
</comment>
<dbReference type="GO" id="GO:0005886">
    <property type="term" value="C:plasma membrane"/>
    <property type="evidence" value="ECO:0007669"/>
    <property type="project" value="UniProtKB-SubCell"/>
</dbReference>
<feature type="transmembrane region" description="Helical" evidence="10">
    <location>
        <begin position="6"/>
        <end position="27"/>
    </location>
</feature>
<feature type="transmembrane region" description="Helical" evidence="10">
    <location>
        <begin position="171"/>
        <end position="189"/>
    </location>
</feature>
<evidence type="ECO:0000256" key="1">
    <source>
        <dbReference type="ARBA" id="ARBA00022475"/>
    </source>
</evidence>
<evidence type="ECO:0000313" key="12">
    <source>
        <dbReference type="Proteomes" id="UP000240535"/>
    </source>
</evidence>
<dbReference type="GO" id="GO:0008654">
    <property type="term" value="P:phospholipid biosynthetic process"/>
    <property type="evidence" value="ECO:0007669"/>
    <property type="project" value="UniProtKB-UniRule"/>
</dbReference>
<comment type="similarity">
    <text evidence="10">Belongs to the PlsY family.</text>
</comment>
<keyword evidence="3 10" id="KW-0808">Transferase</keyword>
<evidence type="ECO:0000256" key="7">
    <source>
        <dbReference type="ARBA" id="ARBA00023136"/>
    </source>
</evidence>
<dbReference type="GO" id="GO:0043772">
    <property type="term" value="F:acyl-phosphate glycerol-3-phosphate acyltransferase activity"/>
    <property type="evidence" value="ECO:0007669"/>
    <property type="project" value="UniProtKB-UniRule"/>
</dbReference>
<comment type="subunit">
    <text evidence="10">Probably interacts with PlsX.</text>
</comment>
<comment type="subcellular location">
    <subcellularLocation>
        <location evidence="10">Cell membrane</location>
        <topology evidence="10">Multi-pass membrane protein</topology>
    </subcellularLocation>
</comment>
<dbReference type="AlphaFoldDB" id="A0A2P8R180"/>
<keyword evidence="4 10" id="KW-0812">Transmembrane</keyword>
<name>A0A2P8R180_9BACT</name>
<evidence type="ECO:0000256" key="6">
    <source>
        <dbReference type="ARBA" id="ARBA00023098"/>
    </source>
</evidence>
<gene>
    <name evidence="10" type="primary">plsY</name>
    <name evidence="11" type="ORF">CQ405_04115</name>
</gene>
<feature type="transmembrane region" description="Helical" evidence="10">
    <location>
        <begin position="145"/>
        <end position="164"/>
    </location>
</feature>
<dbReference type="HAMAP" id="MF_01043">
    <property type="entry name" value="PlsY"/>
    <property type="match status" value="1"/>
</dbReference>
<evidence type="ECO:0000256" key="4">
    <source>
        <dbReference type="ARBA" id="ARBA00022692"/>
    </source>
</evidence>